<dbReference type="Gene3D" id="2.120.10.80">
    <property type="entry name" value="Kelch-type beta propeller"/>
    <property type="match status" value="2"/>
</dbReference>
<dbReference type="Pfam" id="PF01344">
    <property type="entry name" value="Kelch_1"/>
    <property type="match status" value="1"/>
</dbReference>
<organism evidence="2">
    <name type="scientific">uncultured Caudovirales phage</name>
    <dbReference type="NCBI Taxonomy" id="2100421"/>
    <lineage>
        <taxon>Viruses</taxon>
        <taxon>Duplodnaviria</taxon>
        <taxon>Heunggongvirae</taxon>
        <taxon>Uroviricota</taxon>
        <taxon>Caudoviricetes</taxon>
        <taxon>Peduoviridae</taxon>
        <taxon>Maltschvirus</taxon>
        <taxon>Maltschvirus maltsch</taxon>
    </lineage>
</organism>
<dbReference type="InterPro" id="IPR006652">
    <property type="entry name" value="Kelch_1"/>
</dbReference>
<protein>
    <submittedName>
        <fullName evidence="2">Kelch repeat type 1</fullName>
    </submittedName>
</protein>
<dbReference type="EMBL" id="LR796209">
    <property type="protein sequence ID" value="CAB4127331.1"/>
    <property type="molecule type" value="Genomic_DNA"/>
</dbReference>
<accession>A0A6J5KZ41</accession>
<feature type="domain" description="DUF2341" evidence="1">
    <location>
        <begin position="612"/>
        <end position="688"/>
    </location>
</feature>
<dbReference type="PANTHER" id="PTHR45632">
    <property type="entry name" value="LD33804P"/>
    <property type="match status" value="1"/>
</dbReference>
<dbReference type="SUPFAM" id="SSF50965">
    <property type="entry name" value="Galactose oxidase, central domain"/>
    <property type="match status" value="1"/>
</dbReference>
<dbReference type="SMART" id="SM00612">
    <property type="entry name" value="Kelch"/>
    <property type="match status" value="3"/>
</dbReference>
<name>A0A6J5KZ41_9CAUD</name>
<dbReference type="InterPro" id="IPR015915">
    <property type="entry name" value="Kelch-typ_b-propeller"/>
</dbReference>
<reference evidence="2" key="1">
    <citation type="submission" date="2020-04" db="EMBL/GenBank/DDBJ databases">
        <authorList>
            <person name="Chiriac C."/>
            <person name="Salcher M."/>
            <person name="Ghai R."/>
            <person name="Kavagutti S V."/>
        </authorList>
    </citation>
    <scope>NUCLEOTIDE SEQUENCE</scope>
</reference>
<proteinExistence type="predicted"/>
<dbReference type="SUPFAM" id="SSF117281">
    <property type="entry name" value="Kelch motif"/>
    <property type="match status" value="1"/>
</dbReference>
<dbReference type="Pfam" id="PF10102">
    <property type="entry name" value="DUF2341"/>
    <property type="match status" value="1"/>
</dbReference>
<dbReference type="InterPro" id="IPR018765">
    <property type="entry name" value="DUF2341"/>
</dbReference>
<gene>
    <name evidence="2" type="ORF">UFOVP75_143</name>
</gene>
<dbReference type="InterPro" id="IPR011043">
    <property type="entry name" value="Gal_Oxase/kelch_b-propeller"/>
</dbReference>
<evidence type="ECO:0000259" key="1">
    <source>
        <dbReference type="Pfam" id="PF10102"/>
    </source>
</evidence>
<evidence type="ECO:0000313" key="2">
    <source>
        <dbReference type="EMBL" id="CAB4127331.1"/>
    </source>
</evidence>
<sequence>MSTSLVFSSSSFFVEGVEVLNATSIRVRYSSDALRVDPTGAHDALNPTNYALTGPHVATPFAVDLVSGDPQAVTVHLNVPLVSGSWSLLVSNVQLPDSTPLTSASITFFVDALTTAQVVNGGAQNDVAENIIRKHLPVSMAGKAWNALIGALSVGDKYNWDNAVLAFNQLFVSSASGLYLDRKANDSGVVRPVDMGMSDKLFRKYAVKTAAEKLTSKSILDILEIFYGPESVRAFIETEVSEPFALKDGDTLEISDGVNSYPVKFFAANFNVISKATAIEVASLITEQCRYAGIVAFATPILDPATNTNKVRVFTKAQGLAARIGVLGGTAQNSLLFPARNVDANVFAGAFLRVDVPSSGIARYYLDSDQEILFVNEGDYVNISNSFLNPANNGSFKIVATNIVWDGAEYVQSFDVLNNDAVIQIGPLAVNGPDDVVFFKPLIQTSNADLVRYAILAQSGRGVDITIPATTQAVGRQEYEASYLNPPKVVAVTHLFATPDSEARVTTATPHGLSVGDTITVEGVASAMETPVVVSGTPGTAGTTGLSDVCQGTHFGTVRNSTNPDFSPTGFQIPITLTNATGSTLTDMTVNVLDPNASAKISAGKMDSNLGVVFVDSDNVTLLSYWAEGIVGSNGSWWVKVPSVPSGGKTIHMQYQSGLNLISNEDKNNAFLFFDDFDGTTLASHWDTTQGSPSLSGGRLTLPAGAGVFSSGFTVPHDSIVQVLSNQHNASFARRIISLASTSALAFQSPIVISGRDGSIEYDVRSDGSAFKMIPLHFGGLSNPATGVDEMLSIGYRPDNAFAFPTIGTPSDDHSIVQAQAGDFGVGSTGFSTQDSDLTTAYHPSMFSETGTADWSWIRIYKRFQGKLSNSLGSETSATLPTMPGASELAARAHHQAVTLPSGDVLFAAGGTDNPIGFLSTCARFRIVNTAPVVSGSGIGRLQYGYNWIATASTPAPCVNHRLVAFQQILAGKALMTGGKNVTGVISQAALYDEVANTWTSVTGLLARQSHATCVTLDASGNEVCFISGGLNNSNVALTKIQTFSSTNIVDFDDEATGRAFHQMVSLGTNGFLSIGGSTTAGVARADCLAYDTVLGQYRTVGNLNVARHDFGVFSDTSRVIVAGGVGRNLTNETSDRLVGECEILDFTTMSWRMLGKMRFPRKNCHIIVENNRVYVLGGCDLTGTAIPTVELYDLDIGKWFIAPSTAVASTPAFDAVSVVDGVLIKHGGQSVDGVASPEARLFVPGADFLSVAVNGQQRVDGVTSANDFSFGILDTEFMASTTGLIMQNKANAGVFAGPFILDPHEGFAVTAVESTLTQSLNKNRQYQTLSVADATAFPDEAGYLAIGFGHEDVIGPIRYFGRISNTELSIDFTTKMPANMPVGRFVTLLAQKGPFNPADASDLGAFYLTASSSGRVAAEAAVRESLSSGTPVHVTVTYPNDVGLGNAGRPATGIKPSDKIAVWGGNNLDAEIAAAVKG</sequence>